<dbReference type="SUPFAM" id="SSF54695">
    <property type="entry name" value="POZ domain"/>
    <property type="match status" value="1"/>
</dbReference>
<dbReference type="PROSITE" id="PS50097">
    <property type="entry name" value="BTB"/>
    <property type="match status" value="1"/>
</dbReference>
<proteinExistence type="predicted"/>
<dbReference type="Proteomes" id="UP000762676">
    <property type="component" value="Unassembled WGS sequence"/>
</dbReference>
<evidence type="ECO:0000313" key="2">
    <source>
        <dbReference type="EMBL" id="GFS09010.1"/>
    </source>
</evidence>
<dbReference type="PANTHER" id="PTHR24410:SF47">
    <property type="entry name" value="BTB DOMAIN-CONTAINING PROTEIN"/>
    <property type="match status" value="1"/>
</dbReference>
<comment type="caution">
    <text evidence="2">The sequence shown here is derived from an EMBL/GenBank/DDBJ whole genome shotgun (WGS) entry which is preliminary data.</text>
</comment>
<dbReference type="Gene3D" id="3.30.710.10">
    <property type="entry name" value="Potassium Channel Kv1.1, Chain A"/>
    <property type="match status" value="1"/>
</dbReference>
<reference evidence="2 3" key="1">
    <citation type="journal article" date="2021" name="Elife">
        <title>Chloroplast acquisition without the gene transfer in kleptoplastic sea slugs, Plakobranchus ocellatus.</title>
        <authorList>
            <person name="Maeda T."/>
            <person name="Takahashi S."/>
            <person name="Yoshida T."/>
            <person name="Shimamura S."/>
            <person name="Takaki Y."/>
            <person name="Nagai Y."/>
            <person name="Toyoda A."/>
            <person name="Suzuki Y."/>
            <person name="Arimoto A."/>
            <person name="Ishii H."/>
            <person name="Satoh N."/>
            <person name="Nishiyama T."/>
            <person name="Hasebe M."/>
            <person name="Maruyama T."/>
            <person name="Minagawa J."/>
            <person name="Obokata J."/>
            <person name="Shigenobu S."/>
        </authorList>
    </citation>
    <scope>NUCLEOTIDE SEQUENCE [LARGE SCALE GENOMIC DNA]</scope>
</reference>
<name>A0AAV4IHB1_9GAST</name>
<dbReference type="Pfam" id="PF07707">
    <property type="entry name" value="BACK"/>
    <property type="match status" value="1"/>
</dbReference>
<evidence type="ECO:0000259" key="1">
    <source>
        <dbReference type="PROSITE" id="PS50097"/>
    </source>
</evidence>
<feature type="domain" description="BTB" evidence="1">
    <location>
        <begin position="67"/>
        <end position="137"/>
    </location>
</feature>
<accession>A0AAV4IHB1</accession>
<dbReference type="InterPro" id="IPR051481">
    <property type="entry name" value="BTB-POZ/Galectin-3-binding"/>
</dbReference>
<evidence type="ECO:0000313" key="3">
    <source>
        <dbReference type="Proteomes" id="UP000762676"/>
    </source>
</evidence>
<dbReference type="PANTHER" id="PTHR24410">
    <property type="entry name" value="HL07962P-RELATED"/>
    <property type="match status" value="1"/>
</dbReference>
<dbReference type="SMART" id="SM00875">
    <property type="entry name" value="BACK"/>
    <property type="match status" value="1"/>
</dbReference>
<keyword evidence="3" id="KW-1185">Reference proteome</keyword>
<protein>
    <submittedName>
        <fullName evidence="2">BTB/POZ domain-containing protein 17</fullName>
    </submittedName>
</protein>
<dbReference type="CDD" id="cd18292">
    <property type="entry name" value="BTB_POZ_BTBD17"/>
    <property type="match status" value="1"/>
</dbReference>
<dbReference type="InterPro" id="IPR011333">
    <property type="entry name" value="SKP1/BTB/POZ_sf"/>
</dbReference>
<dbReference type="CDD" id="cd18493">
    <property type="entry name" value="BACK_BTBD17"/>
    <property type="match status" value="1"/>
</dbReference>
<dbReference type="SMART" id="SM00225">
    <property type="entry name" value="BTB"/>
    <property type="match status" value="1"/>
</dbReference>
<organism evidence="2 3">
    <name type="scientific">Elysia marginata</name>
    <dbReference type="NCBI Taxonomy" id="1093978"/>
    <lineage>
        <taxon>Eukaryota</taxon>
        <taxon>Metazoa</taxon>
        <taxon>Spiralia</taxon>
        <taxon>Lophotrochozoa</taxon>
        <taxon>Mollusca</taxon>
        <taxon>Gastropoda</taxon>
        <taxon>Heterobranchia</taxon>
        <taxon>Euthyneura</taxon>
        <taxon>Panpulmonata</taxon>
        <taxon>Sacoglossa</taxon>
        <taxon>Placobranchoidea</taxon>
        <taxon>Plakobranchidae</taxon>
        <taxon>Elysia</taxon>
    </lineage>
</organism>
<dbReference type="InterPro" id="IPR000210">
    <property type="entry name" value="BTB/POZ_dom"/>
</dbReference>
<dbReference type="InterPro" id="IPR011705">
    <property type="entry name" value="BACK"/>
</dbReference>
<dbReference type="EMBL" id="BMAT01009571">
    <property type="protein sequence ID" value="GFS09010.1"/>
    <property type="molecule type" value="Genomic_DNA"/>
</dbReference>
<sequence length="500" mass="56418">MVVPPPGQLCVMDQGPDEDRSPRGLQQCLSPTSLASRLEADEGIDCYGNEREALVEQGRFFNNKLLSDVTIVLEGEKFFAHKFVLVRSSQVFERMFTSKQWDSHKEKEVKLVEDPMCVQVFPRFLNFLYSCHIKLNIENTLPMLVLADKYNVADLRTVCLDFACYYIIPRVQLKDVFHVWFQYATKCYHNQLIKACVETLALKMDEVINSAEWDTEWLSLDKDQLTQILASSCLVVNGEYDLWLSAAKWLQHQREIKHVSPKQLEILLGQVLDLIRLPMMTPEELAQLETHALVEQHCNLFQKKLLHAYKYHALPLQARARSKEFSGRACVLRNYTALRWDKRIVIPRLQSVNKGSEVGVRFSTRSCSLPTQTWEWELKIHPRGWSGGGGGGAGAISIGGGGSLAAATADDNVRMVLHASAVLEQPRAVYYHLALVDASGSLQHSVCGQKCFHKARYACDTEMDKKITASDFLPPPGSNTEPQLLVDGSLLLQISLRPAD</sequence>
<dbReference type="AlphaFoldDB" id="A0AAV4IHB1"/>
<dbReference type="Gene3D" id="1.25.40.420">
    <property type="match status" value="1"/>
</dbReference>
<dbReference type="Pfam" id="PF00651">
    <property type="entry name" value="BTB"/>
    <property type="match status" value="1"/>
</dbReference>
<gene>
    <name evidence="2" type="ORF">ElyMa_004772100</name>
</gene>